<feature type="domain" description="Transposase DDE" evidence="1">
    <location>
        <begin position="288"/>
        <end position="410"/>
    </location>
</feature>
<keyword evidence="3" id="KW-1185">Reference proteome</keyword>
<comment type="caution">
    <text evidence="2">The sequence shown here is derived from an EMBL/GenBank/DDBJ whole genome shotgun (WGS) entry which is preliminary data.</text>
</comment>
<feature type="non-terminal residue" evidence="2">
    <location>
        <position position="1"/>
    </location>
</feature>
<evidence type="ECO:0000259" key="1">
    <source>
        <dbReference type="Pfam" id="PF13751"/>
    </source>
</evidence>
<sequence length="436" mass="48622">RTDSTHVISAVRDVNRVELAGECVRAALEALAVAAPSWVRQVLEVPGWADRYGLRVDSWRMPTSKTKQEELARVYGADGYALVEAVYAPFSPAWLRHLPAVDVLRIMLIQHYVRTTDRRGRQVIKRRQDLASGGEGLPPGRYRLASPYDLDARWAAKGSELLWNGYKVHISETCHRSPDTQDILADPGTAPGTRPPNLITNVATTDATVPDTAMTATIHQHLARRGLLPAEHYLDAGYSSAELIVAAREQHQINLITPLRADNSVQARTCNGYDRAAFTIDWDNRQVTCPQGQTSTSWTPCRQKNRPMIVAAFPLNTCRPCPVRTLCTSAQHSGRHLTLHPRAIQETLDAARAEQTTLTWRDQYALRCGIEATIHQAVTVTGLRRARYRGIKKVHLEHIVSAIAINLIRLNSWWNGHPLARKRTSRLAQLEPALAA</sequence>
<dbReference type="Pfam" id="PF13751">
    <property type="entry name" value="DDE_Tnp_1_6"/>
    <property type="match status" value="1"/>
</dbReference>
<proteinExistence type="predicted"/>
<organism evidence="2 3">
    <name type="scientific">Nonomuraea mangrovi</name>
    <dbReference type="NCBI Taxonomy" id="2316207"/>
    <lineage>
        <taxon>Bacteria</taxon>
        <taxon>Bacillati</taxon>
        <taxon>Actinomycetota</taxon>
        <taxon>Actinomycetes</taxon>
        <taxon>Streptosporangiales</taxon>
        <taxon>Streptosporangiaceae</taxon>
        <taxon>Nonomuraea</taxon>
    </lineage>
</organism>
<protein>
    <submittedName>
        <fullName evidence="2">Transposase</fullName>
    </submittedName>
</protein>
<dbReference type="PANTHER" id="PTHR33408">
    <property type="entry name" value="TRANSPOSASE"/>
    <property type="match status" value="1"/>
</dbReference>
<dbReference type="EMBL" id="JBHUFV010000104">
    <property type="protein sequence ID" value="MFD1940050.1"/>
    <property type="molecule type" value="Genomic_DNA"/>
</dbReference>
<name>A0ABW4TFW5_9ACTN</name>
<gene>
    <name evidence="2" type="ORF">ACFSKW_52195</name>
</gene>
<evidence type="ECO:0000313" key="2">
    <source>
        <dbReference type="EMBL" id="MFD1940050.1"/>
    </source>
</evidence>
<dbReference type="InterPro" id="IPR025668">
    <property type="entry name" value="Tnp_DDE_dom"/>
</dbReference>
<evidence type="ECO:0000313" key="3">
    <source>
        <dbReference type="Proteomes" id="UP001597368"/>
    </source>
</evidence>
<dbReference type="PANTHER" id="PTHR33408:SF2">
    <property type="entry name" value="TRANSPOSASE DDE DOMAIN-CONTAINING PROTEIN"/>
    <property type="match status" value="1"/>
</dbReference>
<dbReference type="Proteomes" id="UP001597368">
    <property type="component" value="Unassembled WGS sequence"/>
</dbReference>
<dbReference type="RefSeq" id="WP_379582905.1">
    <property type="nucleotide sequence ID" value="NZ_JBHUFV010000104.1"/>
</dbReference>
<reference evidence="3" key="1">
    <citation type="journal article" date="2019" name="Int. J. Syst. Evol. Microbiol.">
        <title>The Global Catalogue of Microorganisms (GCM) 10K type strain sequencing project: providing services to taxonomists for standard genome sequencing and annotation.</title>
        <authorList>
            <consortium name="The Broad Institute Genomics Platform"/>
            <consortium name="The Broad Institute Genome Sequencing Center for Infectious Disease"/>
            <person name="Wu L."/>
            <person name="Ma J."/>
        </authorList>
    </citation>
    <scope>NUCLEOTIDE SEQUENCE [LARGE SCALE GENOMIC DNA]</scope>
    <source>
        <strain evidence="3">ICMP 6774ER</strain>
    </source>
</reference>
<accession>A0ABW4TFW5</accession>